<reference evidence="2 3" key="1">
    <citation type="journal article" date="2011" name="Proc. Natl. Acad. Sci. U.S.A.">
        <title>Evolutionary erosion of yeast sex chromosomes by mating-type switching accidents.</title>
        <authorList>
            <person name="Gordon J.L."/>
            <person name="Armisen D."/>
            <person name="Proux-Wera E."/>
            <person name="Oheigeartaigh S.S."/>
            <person name="Byrne K.P."/>
            <person name="Wolfe K.H."/>
        </authorList>
    </citation>
    <scope>NUCLEOTIDE SEQUENCE [LARGE SCALE GENOMIC DNA]</scope>
    <source>
        <strain evidence="3">ATCC 10662 / CBS 1146 / NBRC 0425 / NCYC 2629 / NRRL Y-866</strain>
    </source>
</reference>
<proteinExistence type="predicted"/>
<organism evidence="2 3">
    <name type="scientific">Torulaspora delbrueckii</name>
    <name type="common">Yeast</name>
    <name type="synonym">Candida colliculosa</name>
    <dbReference type="NCBI Taxonomy" id="4950"/>
    <lineage>
        <taxon>Eukaryota</taxon>
        <taxon>Fungi</taxon>
        <taxon>Dikarya</taxon>
        <taxon>Ascomycota</taxon>
        <taxon>Saccharomycotina</taxon>
        <taxon>Saccharomycetes</taxon>
        <taxon>Saccharomycetales</taxon>
        <taxon>Saccharomycetaceae</taxon>
        <taxon>Torulaspora</taxon>
    </lineage>
</organism>
<dbReference type="eggNOG" id="ENOG502S87G">
    <property type="taxonomic scope" value="Eukaryota"/>
</dbReference>
<evidence type="ECO:0000313" key="3">
    <source>
        <dbReference type="Proteomes" id="UP000005627"/>
    </source>
</evidence>
<dbReference type="Proteomes" id="UP000005627">
    <property type="component" value="Chromosome 6"/>
</dbReference>
<dbReference type="KEGG" id="tdl:TDEL_0F03790"/>
<dbReference type="FunCoup" id="G8ZX46">
    <property type="interactions" value="24"/>
</dbReference>
<dbReference type="GeneID" id="11501785"/>
<accession>G8ZX46</accession>
<dbReference type="InParanoid" id="G8ZX46"/>
<dbReference type="AlphaFoldDB" id="G8ZX46"/>
<evidence type="ECO:0000313" key="2">
    <source>
        <dbReference type="EMBL" id="CCE93190.1"/>
    </source>
</evidence>
<feature type="compositionally biased region" description="Acidic residues" evidence="1">
    <location>
        <begin position="251"/>
        <end position="263"/>
    </location>
</feature>
<evidence type="ECO:0000256" key="1">
    <source>
        <dbReference type="SAM" id="MobiDB-lite"/>
    </source>
</evidence>
<protein>
    <submittedName>
        <fullName evidence="2">Uncharacterized protein</fullName>
    </submittedName>
</protein>
<gene>
    <name evidence="2" type="primary">TDEL0F03790</name>
    <name evidence="2" type="ORF">TDEL_0F03790</name>
</gene>
<keyword evidence="3" id="KW-1185">Reference proteome</keyword>
<dbReference type="EMBL" id="HE616747">
    <property type="protein sequence ID" value="CCE93190.1"/>
    <property type="molecule type" value="Genomic_DNA"/>
</dbReference>
<sequence length="273" mass="31008">MHHSAAFEWQQNLASPAKNGKGARPASQSQVEFIKLRNPNLASKGQNKLWAKKLNGHATPVVQPLKRPEPVLTHTRRSRRLQLSNHSIRGLGEINNDFIPPSPSLQRTLALAPADPMDGPKVLRLADGVEVFMSDTSDSGTENFDCQPFFHAHDYESRLEKDDYESIINKMIQGEMNNKHPLYQRELEFQQLQKMVGKSDYVMYYIFGIDKMGFFKLRSERNAFLENVCDTYTHPLRYGESKSSSSSDRTDGEDNDSQVDEELNANHSSHSLV</sequence>
<dbReference type="OrthoDB" id="6067455at2759"/>
<dbReference type="HOGENOM" id="CLU_089051_0_0_1"/>
<feature type="region of interest" description="Disordered" evidence="1">
    <location>
        <begin position="236"/>
        <end position="273"/>
    </location>
</feature>
<dbReference type="RefSeq" id="XP_003682401.1">
    <property type="nucleotide sequence ID" value="XM_003682353.1"/>
</dbReference>
<name>G8ZX46_TORDE</name>